<dbReference type="Pfam" id="PF02798">
    <property type="entry name" value="GST_N"/>
    <property type="match status" value="1"/>
</dbReference>
<evidence type="ECO:0000259" key="2">
    <source>
        <dbReference type="PROSITE" id="PS50404"/>
    </source>
</evidence>
<dbReference type="GO" id="GO:0016740">
    <property type="term" value="F:transferase activity"/>
    <property type="evidence" value="ECO:0007669"/>
    <property type="project" value="UniProtKB-KW"/>
</dbReference>
<dbReference type="PANTHER" id="PTHR44051:SF8">
    <property type="entry name" value="GLUTATHIONE S-TRANSFERASE GSTA"/>
    <property type="match status" value="1"/>
</dbReference>
<dbReference type="PROSITE" id="PS50405">
    <property type="entry name" value="GST_CTER"/>
    <property type="match status" value="1"/>
</dbReference>
<dbReference type="PROSITE" id="PS50404">
    <property type="entry name" value="GST_NTER"/>
    <property type="match status" value="1"/>
</dbReference>
<dbReference type="SFLD" id="SFLDG00358">
    <property type="entry name" value="Main_(cytGST)"/>
    <property type="match status" value="1"/>
</dbReference>
<gene>
    <name evidence="4" type="ORF">FHG66_17370</name>
</gene>
<comment type="similarity">
    <text evidence="1">Belongs to the GST superfamily.</text>
</comment>
<protein>
    <submittedName>
        <fullName evidence="4">Glutathione S-transferase family protein</fullName>
    </submittedName>
</protein>
<dbReference type="AlphaFoldDB" id="A0A5C4MNR3"/>
<keyword evidence="5" id="KW-1185">Reference proteome</keyword>
<name>A0A5C4MNR3_9RHOB</name>
<dbReference type="OrthoDB" id="9810080at2"/>
<reference evidence="4 5" key="1">
    <citation type="submission" date="2019-06" db="EMBL/GenBank/DDBJ databases">
        <title>YIM 131921 draft genome.</title>
        <authorList>
            <person name="Jiang L."/>
        </authorList>
    </citation>
    <scope>NUCLEOTIDE SEQUENCE [LARGE SCALE GENOMIC DNA]</scope>
    <source>
        <strain evidence="4 5">YIM 131921</strain>
    </source>
</reference>
<dbReference type="InterPro" id="IPR004045">
    <property type="entry name" value="Glutathione_S-Trfase_N"/>
</dbReference>
<dbReference type="SFLD" id="SFLDS00019">
    <property type="entry name" value="Glutathione_Transferase_(cytos"/>
    <property type="match status" value="1"/>
</dbReference>
<evidence type="ECO:0000256" key="1">
    <source>
        <dbReference type="RuleBase" id="RU003494"/>
    </source>
</evidence>
<dbReference type="EMBL" id="VDFU01000028">
    <property type="protein sequence ID" value="TNC47233.1"/>
    <property type="molecule type" value="Genomic_DNA"/>
</dbReference>
<organism evidence="4 5">
    <name type="scientific">Rubellimicrobium rubrum</name>
    <dbReference type="NCBI Taxonomy" id="2585369"/>
    <lineage>
        <taxon>Bacteria</taxon>
        <taxon>Pseudomonadati</taxon>
        <taxon>Pseudomonadota</taxon>
        <taxon>Alphaproteobacteria</taxon>
        <taxon>Rhodobacterales</taxon>
        <taxon>Roseobacteraceae</taxon>
        <taxon>Rubellimicrobium</taxon>
    </lineage>
</organism>
<feature type="domain" description="GST N-terminal" evidence="2">
    <location>
        <begin position="1"/>
        <end position="91"/>
    </location>
</feature>
<dbReference type="CDD" id="cd03207">
    <property type="entry name" value="GST_C_8"/>
    <property type="match status" value="1"/>
</dbReference>
<sequence length="221" mass="24931">MPVLYGAHRSRATRNLWLAGEIGLELELRQVWQAYRLDRADGPEAPLNTRSREFLELSPMGAIPVLVDGDLVLTESLAINLYLARRYGGDLGPRDEAENALMTQWTLFAATSMEEPGLAIQNAYTYGRADTEAGQSEIAHMVERLGRPLRALERHLSRERHMVGGRFTVADVNLAEILRYGQAHEPLLADYPSTDAWLRACQARPAFKAMWEKRSAEPMWL</sequence>
<dbReference type="SUPFAM" id="SSF52833">
    <property type="entry name" value="Thioredoxin-like"/>
    <property type="match status" value="1"/>
</dbReference>
<dbReference type="PANTHER" id="PTHR44051">
    <property type="entry name" value="GLUTATHIONE S-TRANSFERASE-RELATED"/>
    <property type="match status" value="1"/>
</dbReference>
<evidence type="ECO:0000259" key="3">
    <source>
        <dbReference type="PROSITE" id="PS50405"/>
    </source>
</evidence>
<dbReference type="CDD" id="cd03046">
    <property type="entry name" value="GST_N_GTT1_like"/>
    <property type="match status" value="1"/>
</dbReference>
<dbReference type="SUPFAM" id="SSF47616">
    <property type="entry name" value="GST C-terminal domain-like"/>
    <property type="match status" value="1"/>
</dbReference>
<feature type="domain" description="GST C-terminal" evidence="3">
    <location>
        <begin position="95"/>
        <end position="219"/>
    </location>
</feature>
<comment type="caution">
    <text evidence="4">The sequence shown here is derived from an EMBL/GenBank/DDBJ whole genome shotgun (WGS) entry which is preliminary data.</text>
</comment>
<keyword evidence="4" id="KW-0808">Transferase</keyword>
<evidence type="ECO:0000313" key="4">
    <source>
        <dbReference type="EMBL" id="TNC47233.1"/>
    </source>
</evidence>
<dbReference type="Pfam" id="PF00043">
    <property type="entry name" value="GST_C"/>
    <property type="match status" value="1"/>
</dbReference>
<dbReference type="InterPro" id="IPR036249">
    <property type="entry name" value="Thioredoxin-like_sf"/>
</dbReference>
<dbReference type="RefSeq" id="WP_139078309.1">
    <property type="nucleotide sequence ID" value="NZ_VDFU01000028.1"/>
</dbReference>
<dbReference type="Proteomes" id="UP000305887">
    <property type="component" value="Unassembled WGS sequence"/>
</dbReference>
<dbReference type="InterPro" id="IPR040079">
    <property type="entry name" value="Glutathione_S-Trfase"/>
</dbReference>
<accession>A0A5C4MNR3</accession>
<dbReference type="InterPro" id="IPR036282">
    <property type="entry name" value="Glutathione-S-Trfase_C_sf"/>
</dbReference>
<dbReference type="Gene3D" id="3.40.30.10">
    <property type="entry name" value="Glutaredoxin"/>
    <property type="match status" value="1"/>
</dbReference>
<dbReference type="Gene3D" id="1.20.1050.10">
    <property type="match status" value="1"/>
</dbReference>
<dbReference type="InterPro" id="IPR010987">
    <property type="entry name" value="Glutathione-S-Trfase_C-like"/>
</dbReference>
<proteinExistence type="inferred from homology"/>
<evidence type="ECO:0000313" key="5">
    <source>
        <dbReference type="Proteomes" id="UP000305887"/>
    </source>
</evidence>
<dbReference type="InterPro" id="IPR004046">
    <property type="entry name" value="GST_C"/>
</dbReference>